<reference evidence="2 3" key="1">
    <citation type="journal article" date="2015" name="Mol. Plant Microbe Interact.">
        <title>Comparative Genomic Analysis of Pseudomonas chlororaphis PCL1606 Reveals New Insight into Antifungal Compounds Involved in Biocontrol.</title>
        <authorList>
            <person name="Calderon C.E."/>
            <person name="Ramos C."/>
            <person name="de Vicente A."/>
            <person name="Cazorla F.M."/>
        </authorList>
    </citation>
    <scope>NUCLEOTIDE SEQUENCE [LARGE SCALE GENOMIC DNA]</scope>
    <source>
        <strain evidence="2 3">PCL1606</strain>
    </source>
</reference>
<dbReference type="PATRIC" id="fig|587753.10.peg.414"/>
<organism evidence="2 3">
    <name type="scientific">Pseudomonas chlororaphis</name>
    <dbReference type="NCBI Taxonomy" id="587753"/>
    <lineage>
        <taxon>Bacteria</taxon>
        <taxon>Pseudomonadati</taxon>
        <taxon>Pseudomonadota</taxon>
        <taxon>Gammaproteobacteria</taxon>
        <taxon>Pseudomonadales</taxon>
        <taxon>Pseudomonadaceae</taxon>
        <taxon>Pseudomonas</taxon>
    </lineage>
</organism>
<protein>
    <submittedName>
        <fullName evidence="2">Uncharacterized protein</fullName>
    </submittedName>
</protein>
<evidence type="ECO:0000256" key="1">
    <source>
        <dbReference type="SAM" id="MobiDB-lite"/>
    </source>
</evidence>
<dbReference type="EMBL" id="CP011110">
    <property type="protein sequence ID" value="AKA21869.1"/>
    <property type="molecule type" value="Genomic_DNA"/>
</dbReference>
<evidence type="ECO:0000313" key="3">
    <source>
        <dbReference type="Proteomes" id="UP000032748"/>
    </source>
</evidence>
<sequence length="43" mass="4921">MRMGAVVRLVTGRTSRPDNAPSEPDRSNLLQRPSDRWRENGIK</sequence>
<evidence type="ECO:0000313" key="2">
    <source>
        <dbReference type="EMBL" id="AKA21869.1"/>
    </source>
</evidence>
<proteinExistence type="predicted"/>
<name>A0A0D5XT58_9PSED</name>
<dbReference type="KEGG" id="pcz:PCL1606_04140"/>
<dbReference type="Proteomes" id="UP000032748">
    <property type="component" value="Chromosome"/>
</dbReference>
<accession>A0A0D5XT58</accession>
<gene>
    <name evidence="2" type="ORF">PCL1606_04140</name>
</gene>
<feature type="compositionally biased region" description="Basic and acidic residues" evidence="1">
    <location>
        <begin position="33"/>
        <end position="43"/>
    </location>
</feature>
<dbReference type="AlphaFoldDB" id="A0A0D5XT58"/>
<feature type="region of interest" description="Disordered" evidence="1">
    <location>
        <begin position="1"/>
        <end position="43"/>
    </location>
</feature>